<organism evidence="9">
    <name type="scientific">uncultured Acidobacteriota bacterium</name>
    <dbReference type="NCBI Taxonomy" id="171953"/>
    <lineage>
        <taxon>Bacteria</taxon>
        <taxon>Pseudomonadati</taxon>
        <taxon>Acidobacteriota</taxon>
        <taxon>environmental samples</taxon>
    </lineage>
</organism>
<dbReference type="FunFam" id="3.40.50.300:FF:000137">
    <property type="entry name" value="Replication-associated recombination protein A"/>
    <property type="match status" value="1"/>
</dbReference>
<evidence type="ECO:0000256" key="3">
    <source>
        <dbReference type="ARBA" id="ARBA00020776"/>
    </source>
</evidence>
<dbReference type="InterPro" id="IPR051314">
    <property type="entry name" value="AAA_ATPase_RarA/MGS1/WRNIP1"/>
</dbReference>
<dbReference type="Gene3D" id="3.40.50.300">
    <property type="entry name" value="P-loop containing nucleotide triphosphate hydrolases"/>
    <property type="match status" value="1"/>
</dbReference>
<evidence type="ECO:0000256" key="5">
    <source>
        <dbReference type="ARBA" id="ARBA00022741"/>
    </source>
</evidence>
<dbReference type="InterPro" id="IPR008921">
    <property type="entry name" value="DNA_pol3_clamp-load_cplx_C"/>
</dbReference>
<dbReference type="InterPro" id="IPR003959">
    <property type="entry name" value="ATPase_AAA_core"/>
</dbReference>
<dbReference type="GO" id="GO:0003677">
    <property type="term" value="F:DNA binding"/>
    <property type="evidence" value="ECO:0007669"/>
    <property type="project" value="InterPro"/>
</dbReference>
<dbReference type="Gene3D" id="1.10.3710.10">
    <property type="entry name" value="DNA polymerase III clamp loader subunits, C-terminal domain"/>
    <property type="match status" value="1"/>
</dbReference>
<keyword evidence="5" id="KW-0547">Nucleotide-binding</keyword>
<accession>H5SIU2</accession>
<evidence type="ECO:0000256" key="1">
    <source>
        <dbReference type="ARBA" id="ARBA00002393"/>
    </source>
</evidence>
<evidence type="ECO:0000256" key="7">
    <source>
        <dbReference type="SAM" id="MobiDB-lite"/>
    </source>
</evidence>
<dbReference type="FunFam" id="1.10.8.60:FF:000029">
    <property type="entry name" value="Replication-associated recombination protein A"/>
    <property type="match status" value="1"/>
</dbReference>
<proteinExistence type="inferred from homology"/>
<protein>
    <recommendedName>
        <fullName evidence="3">Replication-associated recombination protein A</fullName>
    </recommendedName>
</protein>
<reference evidence="9" key="1">
    <citation type="journal article" date="2005" name="Environ. Microbiol.">
        <title>Genetic and functional properties of uncultivated thermophilic crenarchaeotes from a subsurface gold mine as revealed by analysis of genome fragments.</title>
        <authorList>
            <person name="Nunoura T."/>
            <person name="Hirayama H."/>
            <person name="Takami H."/>
            <person name="Oida H."/>
            <person name="Nishi S."/>
            <person name="Shimamura S."/>
            <person name="Suzuki Y."/>
            <person name="Inagaki F."/>
            <person name="Takai K."/>
            <person name="Nealson K.H."/>
            <person name="Horikoshi K."/>
        </authorList>
    </citation>
    <scope>NUCLEOTIDE SEQUENCE</scope>
</reference>
<evidence type="ECO:0000256" key="6">
    <source>
        <dbReference type="ARBA" id="ARBA00022840"/>
    </source>
</evidence>
<dbReference type="InterPro" id="IPR027417">
    <property type="entry name" value="P-loop_NTPase"/>
</dbReference>
<dbReference type="InterPro" id="IPR021886">
    <property type="entry name" value="MgsA_C"/>
</dbReference>
<dbReference type="GO" id="GO:0000731">
    <property type="term" value="P:DNA synthesis involved in DNA repair"/>
    <property type="evidence" value="ECO:0007669"/>
    <property type="project" value="TreeGrafter"/>
</dbReference>
<evidence type="ECO:0000313" key="9">
    <source>
        <dbReference type="EMBL" id="BAL56078.1"/>
    </source>
</evidence>
<keyword evidence="6" id="KW-0067">ATP-binding</keyword>
<reference evidence="9" key="2">
    <citation type="journal article" date="2012" name="PLoS ONE">
        <title>A Deeply Branching Thermophilic Bacterium with an Ancient Acetyl-CoA Pathway Dominates a Subsurface Ecosystem.</title>
        <authorList>
            <person name="Takami H."/>
            <person name="Noguchi H."/>
            <person name="Takaki Y."/>
            <person name="Uchiyama I."/>
            <person name="Toyoda A."/>
            <person name="Nishi S."/>
            <person name="Chee G.-J."/>
            <person name="Arai W."/>
            <person name="Nunoura T."/>
            <person name="Itoh T."/>
            <person name="Hattori M."/>
            <person name="Takai K."/>
        </authorList>
    </citation>
    <scope>NUCLEOTIDE SEQUENCE</scope>
</reference>
<dbReference type="GO" id="GO:0008047">
    <property type="term" value="F:enzyme activator activity"/>
    <property type="evidence" value="ECO:0007669"/>
    <property type="project" value="TreeGrafter"/>
</dbReference>
<dbReference type="CDD" id="cd00009">
    <property type="entry name" value="AAA"/>
    <property type="match status" value="1"/>
</dbReference>
<dbReference type="GO" id="GO:0017116">
    <property type="term" value="F:single-stranded DNA helicase activity"/>
    <property type="evidence" value="ECO:0007669"/>
    <property type="project" value="TreeGrafter"/>
</dbReference>
<feature type="region of interest" description="Disordered" evidence="7">
    <location>
        <begin position="1"/>
        <end position="20"/>
    </location>
</feature>
<evidence type="ECO:0000256" key="2">
    <source>
        <dbReference type="ARBA" id="ARBA00008959"/>
    </source>
</evidence>
<dbReference type="CDD" id="cd18139">
    <property type="entry name" value="HLD_clamp_RarA"/>
    <property type="match status" value="1"/>
</dbReference>
<dbReference type="Gene3D" id="1.20.272.10">
    <property type="match status" value="1"/>
</dbReference>
<comment type="similarity">
    <text evidence="2">Belongs to the AAA ATPase family. RarA/MGS1/WRNIP1 subfamily.</text>
</comment>
<dbReference type="InterPro" id="IPR032423">
    <property type="entry name" value="AAA_assoc_2"/>
</dbReference>
<dbReference type="Pfam" id="PF00004">
    <property type="entry name" value="AAA"/>
    <property type="match status" value="1"/>
</dbReference>
<dbReference type="Pfam" id="PF12002">
    <property type="entry name" value="MgsA_C"/>
    <property type="match status" value="1"/>
</dbReference>
<dbReference type="AlphaFoldDB" id="H5SIU2"/>
<dbReference type="SUPFAM" id="SSF48019">
    <property type="entry name" value="post-AAA+ oligomerization domain-like"/>
    <property type="match status" value="1"/>
</dbReference>
<evidence type="ECO:0000256" key="4">
    <source>
        <dbReference type="ARBA" id="ARBA00022705"/>
    </source>
</evidence>
<comment type="function">
    <text evidence="1">DNA-dependent ATPase that plays important roles in cellular responses to stalled DNA replication processes.</text>
</comment>
<feature type="domain" description="AAA+ ATPase" evidence="8">
    <location>
        <begin position="56"/>
        <end position="173"/>
    </location>
</feature>
<dbReference type="GO" id="GO:0006261">
    <property type="term" value="P:DNA-templated DNA replication"/>
    <property type="evidence" value="ECO:0007669"/>
    <property type="project" value="TreeGrafter"/>
</dbReference>
<dbReference type="GO" id="GO:0005524">
    <property type="term" value="F:ATP binding"/>
    <property type="evidence" value="ECO:0007669"/>
    <property type="project" value="UniProtKB-KW"/>
</dbReference>
<dbReference type="Pfam" id="PF16193">
    <property type="entry name" value="AAA_assoc_2"/>
    <property type="match status" value="1"/>
</dbReference>
<evidence type="ECO:0000259" key="8">
    <source>
        <dbReference type="SMART" id="SM00382"/>
    </source>
</evidence>
<dbReference type="EMBL" id="AP011737">
    <property type="protein sequence ID" value="BAL56078.1"/>
    <property type="molecule type" value="Genomic_DNA"/>
</dbReference>
<dbReference type="FunFam" id="1.20.272.10:FF:000001">
    <property type="entry name" value="Putative AAA family ATPase"/>
    <property type="match status" value="1"/>
</dbReference>
<sequence>MNEERALFPLSGDEGAASGAAPLADRMRPRTLEEIVGQADLIGPGKPLRRLIERDRLVSMILWGPPGSGKTTLARVIAHHTKAHVVRFSAVLGTIREIRQAMLMAEKMRRAQGRRTILFVDEVHHLNRAQQDAFLPFVERGDVVFIGATTENPSFQVIAPLLSRCQVFVLQPLSEAEVLTILRRALADEERGLGRLRVEIEERLLGAIAAYACGDARVALNVLEMAVHSAEPRADGTLRVTEEIVREIIRRPLLFYDQSGEEHYNLISAFIKSVRHSDADAALYWLARMLEAGEDPLFIARRLVILASEDIGLADPHALVHAVAAMHAVHFVGLPEAKLVLTQAALYLARAPKSNAVLRAYQAAERDVREHPREPVPLHLRNPVTDLMRDLGYGRGYVYIHDHEPGAPETEMPCLPESLRGRKYYEEEVSAPTGGEATAHGA</sequence>
<gene>
    <name evidence="9" type="ORF">HGMM_F34F02C15</name>
</gene>
<dbReference type="SUPFAM" id="SSF52540">
    <property type="entry name" value="P-loop containing nucleoside triphosphate hydrolases"/>
    <property type="match status" value="1"/>
</dbReference>
<dbReference type="Gene3D" id="1.10.8.60">
    <property type="match status" value="1"/>
</dbReference>
<dbReference type="PANTHER" id="PTHR13779">
    <property type="entry name" value="WERNER HELICASE-INTERACTING PROTEIN 1 FAMILY MEMBER"/>
    <property type="match status" value="1"/>
</dbReference>
<dbReference type="GO" id="GO:0016887">
    <property type="term" value="F:ATP hydrolysis activity"/>
    <property type="evidence" value="ECO:0007669"/>
    <property type="project" value="InterPro"/>
</dbReference>
<name>H5SIU2_9BACT</name>
<keyword evidence="4" id="KW-0235">DNA replication</keyword>
<dbReference type="SMART" id="SM00382">
    <property type="entry name" value="AAA"/>
    <property type="match status" value="1"/>
</dbReference>
<dbReference type="PANTHER" id="PTHR13779:SF7">
    <property type="entry name" value="ATPASE WRNIP1"/>
    <property type="match status" value="1"/>
</dbReference>
<dbReference type="InterPro" id="IPR003593">
    <property type="entry name" value="AAA+_ATPase"/>
</dbReference>